<keyword evidence="1" id="KW-0812">Transmembrane</keyword>
<proteinExistence type="predicted"/>
<reference evidence="3 4" key="1">
    <citation type="submission" date="2019-06" db="EMBL/GenBank/DDBJ databases">
        <title>Whole genome shotgun sequence of Glutamicibacter uratoxydans NBRC 15515.</title>
        <authorList>
            <person name="Hosoyama A."/>
            <person name="Uohara A."/>
            <person name="Ohji S."/>
            <person name="Ichikawa N."/>
        </authorList>
    </citation>
    <scope>NUCLEOTIDE SEQUENCE [LARGE SCALE GENOMIC DNA]</scope>
    <source>
        <strain evidence="3 4">NBRC 15515</strain>
    </source>
</reference>
<feature type="transmembrane region" description="Helical" evidence="1">
    <location>
        <begin position="61"/>
        <end position="79"/>
    </location>
</feature>
<dbReference type="AlphaFoldDB" id="A0A4Y4DTS6"/>
<evidence type="ECO:0000313" key="3">
    <source>
        <dbReference type="EMBL" id="GED06758.1"/>
    </source>
</evidence>
<dbReference type="OrthoDB" id="9812729at2"/>
<dbReference type="InterPro" id="IPR002881">
    <property type="entry name" value="DUF58"/>
</dbReference>
<protein>
    <recommendedName>
        <fullName evidence="2">DUF58 domain-containing protein</fullName>
    </recommendedName>
</protein>
<comment type="caution">
    <text evidence="3">The sequence shown here is derived from an EMBL/GenBank/DDBJ whole genome shotgun (WGS) entry which is preliminary data.</text>
</comment>
<dbReference type="Pfam" id="PF01882">
    <property type="entry name" value="DUF58"/>
    <property type="match status" value="1"/>
</dbReference>
<feature type="transmembrane region" description="Helical" evidence="1">
    <location>
        <begin position="37"/>
        <end position="55"/>
    </location>
</feature>
<gene>
    <name evidence="3" type="ORF">AUR04nite_22900</name>
</gene>
<keyword evidence="4" id="KW-1185">Reference proteome</keyword>
<dbReference type="EMBL" id="BJNY01000012">
    <property type="protein sequence ID" value="GED06758.1"/>
    <property type="molecule type" value="Genomic_DNA"/>
</dbReference>
<evidence type="ECO:0000259" key="2">
    <source>
        <dbReference type="Pfam" id="PF01882"/>
    </source>
</evidence>
<accession>A0A4Y4DTS6</accession>
<keyword evidence="1" id="KW-1133">Transmembrane helix</keyword>
<keyword evidence="1" id="KW-0472">Membrane</keyword>
<evidence type="ECO:0000256" key="1">
    <source>
        <dbReference type="SAM" id="Phobius"/>
    </source>
</evidence>
<dbReference type="Proteomes" id="UP000316612">
    <property type="component" value="Unassembled WGS sequence"/>
</dbReference>
<feature type="domain" description="DUF58" evidence="2">
    <location>
        <begin position="213"/>
        <end position="257"/>
    </location>
</feature>
<name>A0A4Y4DTS6_GLUUR</name>
<dbReference type="PANTHER" id="PTHR34351">
    <property type="entry name" value="SLR1927 PROTEIN-RELATED"/>
    <property type="match status" value="1"/>
</dbReference>
<organism evidence="3 4">
    <name type="scientific">Glutamicibacter uratoxydans</name>
    <name type="common">Arthrobacter uratoxydans</name>
    <dbReference type="NCBI Taxonomy" id="43667"/>
    <lineage>
        <taxon>Bacteria</taxon>
        <taxon>Bacillati</taxon>
        <taxon>Actinomycetota</taxon>
        <taxon>Actinomycetes</taxon>
        <taxon>Micrococcales</taxon>
        <taxon>Micrococcaceae</taxon>
        <taxon>Glutamicibacter</taxon>
    </lineage>
</organism>
<evidence type="ECO:0000313" key="4">
    <source>
        <dbReference type="Proteomes" id="UP000316612"/>
    </source>
</evidence>
<sequence length="441" mass="48297">MMDKPQRFDSRDALTWTRSTEGPESLRRWHLDLFTRRGWSVLGSGAGLVFLAYLLGRHELMALGVGLVALALSSWLLVLRARRSTGVRRRLHSPAATVAEAVRISLECPDDVSIKETLPEGFGPGPELAGPGAVDYELVFRSRGVHLLGPARQVISDPLGLIRGLVSIGEPQPVPVRAQLHPLARFASVGERMLTGDARFSRSTTADYYDVATRDYQQGDSIRQVHWKATARHGKLMVRQENHVATAQALLVLDRTAEHWIIDAADLRLDIPQGTGAALSSSRRFENALSLACSLGQRYAASGYQLLFRDLQGTSLIPGQVHQLSENGALTSFEDFHLASADLALATRGTEALDPELLSPALLKELQGMREEPILMILGRLSVAQANVLAALSRSIRQVQLFYLPAHPERETEVQQALARTGWSVNILSGNASMESAQDML</sequence>
<dbReference type="PANTHER" id="PTHR34351:SF1">
    <property type="entry name" value="SLR1927 PROTEIN"/>
    <property type="match status" value="1"/>
</dbReference>